<dbReference type="OrthoDB" id="9780180at2"/>
<evidence type="ECO:0000259" key="2">
    <source>
        <dbReference type="Pfam" id="PF09084"/>
    </source>
</evidence>
<dbReference type="Gene3D" id="3.40.190.10">
    <property type="entry name" value="Periplasmic binding protein-like II"/>
    <property type="match status" value="2"/>
</dbReference>
<keyword evidence="4" id="KW-1185">Reference proteome</keyword>
<keyword evidence="1" id="KW-0732">Signal</keyword>
<dbReference type="Proteomes" id="UP000196536">
    <property type="component" value="Unassembled WGS sequence"/>
</dbReference>
<feature type="signal peptide" evidence="1">
    <location>
        <begin position="1"/>
        <end position="25"/>
    </location>
</feature>
<dbReference type="InterPro" id="IPR015168">
    <property type="entry name" value="SsuA/THI5"/>
</dbReference>
<feature type="domain" description="SsuA/THI5-like" evidence="2">
    <location>
        <begin position="63"/>
        <end position="256"/>
    </location>
</feature>
<accession>A0A1Z9Z475</accession>
<name>A0A1Z9Z475_9GAMM</name>
<reference evidence="3 4" key="1">
    <citation type="submission" date="2017-05" db="EMBL/GenBank/DDBJ databases">
        <title>Acinetobacter populi ANC 5415 (= PBJ7), whole genome shotgun sequencing project.</title>
        <authorList>
            <person name="Nemec A."/>
            <person name="Radolfova-Krizova L."/>
        </authorList>
    </citation>
    <scope>NUCLEOTIDE SEQUENCE [LARGE SCALE GENOMIC DNA]</scope>
    <source>
        <strain evidence="3 4">PBJ7</strain>
    </source>
</reference>
<dbReference type="AlphaFoldDB" id="A0A1Z9Z475"/>
<sequence length="356" mass="39253">MKNIIRFYSSVMILVLLLCSQALFAQAPKVIRIASPDVSAGSKSAGGGVVDVLYVNQWLEKAFAKQNIKIEWLFFKGAGPAINEALANNQVDFAFLGDFPLIIGKAGGLDTQLLVASGRGGTNYLAVRSDLNIKNLSELKGKRVGLLRGTADELGFINALNSQGLSIKDIRIVNLDFNAVNAALVAKKIDASWGPARFFALRDKGIVKLPVNSNQLNGAGSGQGGFIGHRAFIEAHSAETQQVVNQVIRAAHWLSQEQNRVPQIALFFTQASYPASIYAQALQGTNLKFAYSPLFDPYYVNQLQNKIKLAKQQNLIRQNIEVNTWINQKFLNNALNQLKLKDYWQPTSQYQSRIQK</sequence>
<gene>
    <name evidence="3" type="ORF">CAP51_04745</name>
</gene>
<evidence type="ECO:0000313" key="3">
    <source>
        <dbReference type="EMBL" id="OUY09232.1"/>
    </source>
</evidence>
<proteinExistence type="predicted"/>
<protein>
    <submittedName>
        <fullName evidence="3">Aryl sulfate ester ABC transporter</fullName>
    </submittedName>
</protein>
<dbReference type="Pfam" id="PF09084">
    <property type="entry name" value="NMT1"/>
    <property type="match status" value="1"/>
</dbReference>
<dbReference type="PANTHER" id="PTHR30024">
    <property type="entry name" value="ALIPHATIC SULFONATES-BINDING PROTEIN-RELATED"/>
    <property type="match status" value="1"/>
</dbReference>
<dbReference type="RefSeq" id="WP_087619889.1">
    <property type="nucleotide sequence ID" value="NZ_NEXX01000001.1"/>
</dbReference>
<dbReference type="SUPFAM" id="SSF53850">
    <property type="entry name" value="Periplasmic binding protein-like II"/>
    <property type="match status" value="1"/>
</dbReference>
<evidence type="ECO:0000256" key="1">
    <source>
        <dbReference type="SAM" id="SignalP"/>
    </source>
</evidence>
<dbReference type="PANTHER" id="PTHR30024:SF21">
    <property type="entry name" value="ABC TRANSPORTER SUBSTRATE-BINDING PROTEIN"/>
    <property type="match status" value="1"/>
</dbReference>
<organism evidence="3 4">
    <name type="scientific">Acinetobacter populi</name>
    <dbReference type="NCBI Taxonomy" id="1582270"/>
    <lineage>
        <taxon>Bacteria</taxon>
        <taxon>Pseudomonadati</taxon>
        <taxon>Pseudomonadota</taxon>
        <taxon>Gammaproteobacteria</taxon>
        <taxon>Moraxellales</taxon>
        <taxon>Moraxellaceae</taxon>
        <taxon>Acinetobacter</taxon>
    </lineage>
</organism>
<feature type="chain" id="PRO_5012374339" evidence="1">
    <location>
        <begin position="26"/>
        <end position="356"/>
    </location>
</feature>
<dbReference type="EMBL" id="NEXX01000001">
    <property type="protein sequence ID" value="OUY09232.1"/>
    <property type="molecule type" value="Genomic_DNA"/>
</dbReference>
<comment type="caution">
    <text evidence="3">The sequence shown here is derived from an EMBL/GenBank/DDBJ whole genome shotgun (WGS) entry which is preliminary data.</text>
</comment>
<evidence type="ECO:0000313" key="4">
    <source>
        <dbReference type="Proteomes" id="UP000196536"/>
    </source>
</evidence>